<organism evidence="1 2">
    <name type="scientific">Nitratidesulfovibrio oxamicus</name>
    <dbReference type="NCBI Taxonomy" id="32016"/>
    <lineage>
        <taxon>Bacteria</taxon>
        <taxon>Pseudomonadati</taxon>
        <taxon>Thermodesulfobacteriota</taxon>
        <taxon>Desulfovibrionia</taxon>
        <taxon>Desulfovibrionales</taxon>
        <taxon>Desulfovibrionaceae</taxon>
        <taxon>Nitratidesulfovibrio</taxon>
    </lineage>
</organism>
<dbReference type="Proteomes" id="UP001194469">
    <property type="component" value="Unassembled WGS sequence"/>
</dbReference>
<evidence type="ECO:0000313" key="1">
    <source>
        <dbReference type="EMBL" id="MBG3876737.1"/>
    </source>
</evidence>
<evidence type="ECO:0000313" key="2">
    <source>
        <dbReference type="Proteomes" id="UP001194469"/>
    </source>
</evidence>
<dbReference type="RefSeq" id="WP_012611434.1">
    <property type="nucleotide sequence ID" value="NZ_VRYY01000155.1"/>
</dbReference>
<name>A0ABS0J2S5_9BACT</name>
<dbReference type="EMBL" id="VRYY01000155">
    <property type="protein sequence ID" value="MBG3876737.1"/>
    <property type="molecule type" value="Genomic_DNA"/>
</dbReference>
<gene>
    <name evidence="1" type="ORF">FVW20_06770</name>
</gene>
<proteinExistence type="predicted"/>
<comment type="caution">
    <text evidence="1">The sequence shown here is derived from an EMBL/GenBank/DDBJ whole genome shotgun (WGS) entry which is preliminary data.</text>
</comment>
<accession>A0ABS0J2S5</accession>
<sequence length="74" mass="8962">MAHMFPFPDDLPLALQIKALGDEELLDFWEETQFLEKFLEEDFNVQPQHSVEYERLILQELQLRSCRRSLDRRP</sequence>
<protein>
    <submittedName>
        <fullName evidence="1">Uncharacterized protein</fullName>
    </submittedName>
</protein>
<reference evidence="1 2" key="1">
    <citation type="submission" date="2019-08" db="EMBL/GenBank/DDBJ databases">
        <authorList>
            <person name="Luo N."/>
        </authorList>
    </citation>
    <scope>NUCLEOTIDE SEQUENCE [LARGE SCALE GENOMIC DNA]</scope>
    <source>
        <strain evidence="1 2">NCIMB 9442</strain>
    </source>
</reference>
<keyword evidence="2" id="KW-1185">Reference proteome</keyword>